<keyword evidence="3" id="KW-1133">Transmembrane helix</keyword>
<keyword evidence="3" id="KW-0812">Transmembrane</keyword>
<keyword evidence="6" id="KW-1185">Reference proteome</keyword>
<dbReference type="AlphaFoldDB" id="A0A7Y0L1N2"/>
<feature type="transmembrane region" description="Helical" evidence="3">
    <location>
        <begin position="92"/>
        <end position="119"/>
    </location>
</feature>
<evidence type="ECO:0000256" key="3">
    <source>
        <dbReference type="SAM" id="Phobius"/>
    </source>
</evidence>
<accession>A0A7Y0L1N2</accession>
<evidence type="ECO:0000259" key="4">
    <source>
        <dbReference type="Pfam" id="PF00501"/>
    </source>
</evidence>
<evidence type="ECO:0000313" key="6">
    <source>
        <dbReference type="Proteomes" id="UP000533476"/>
    </source>
</evidence>
<feature type="region of interest" description="Disordered" evidence="2">
    <location>
        <begin position="328"/>
        <end position="359"/>
    </location>
</feature>
<dbReference type="InterPro" id="IPR042099">
    <property type="entry name" value="ANL_N_sf"/>
</dbReference>
<keyword evidence="3" id="KW-0472">Membrane</keyword>
<reference evidence="5 6" key="1">
    <citation type="submission" date="2020-04" db="EMBL/GenBank/DDBJ databases">
        <authorList>
            <person name="Zhang R."/>
            <person name="Schippers A."/>
        </authorList>
    </citation>
    <scope>NUCLEOTIDE SEQUENCE [LARGE SCALE GENOMIC DNA]</scope>
    <source>
        <strain evidence="5 6">DSM 109850</strain>
    </source>
</reference>
<dbReference type="InterPro" id="IPR000873">
    <property type="entry name" value="AMP-dep_synth/lig_dom"/>
</dbReference>
<dbReference type="GO" id="GO:0003987">
    <property type="term" value="F:acetate-CoA ligase activity"/>
    <property type="evidence" value="ECO:0007669"/>
    <property type="project" value="TreeGrafter"/>
</dbReference>
<evidence type="ECO:0000256" key="1">
    <source>
        <dbReference type="ARBA" id="ARBA00022990"/>
    </source>
</evidence>
<organism evidence="5 6">
    <name type="scientific">Sulfobacillus harzensis</name>
    <dbReference type="NCBI Taxonomy" id="2729629"/>
    <lineage>
        <taxon>Bacteria</taxon>
        <taxon>Bacillati</taxon>
        <taxon>Bacillota</taxon>
        <taxon>Clostridia</taxon>
        <taxon>Eubacteriales</taxon>
        <taxon>Clostridiales Family XVII. Incertae Sedis</taxon>
        <taxon>Sulfobacillus</taxon>
    </lineage>
</organism>
<dbReference type="Proteomes" id="UP000533476">
    <property type="component" value="Unassembled WGS sequence"/>
</dbReference>
<dbReference type="PANTHER" id="PTHR24095:SF14">
    <property type="entry name" value="ACETYL-COENZYME A SYNTHETASE 1"/>
    <property type="match status" value="1"/>
</dbReference>
<gene>
    <name evidence="5" type="ORF">HIJ39_01850</name>
</gene>
<dbReference type="Gene3D" id="3.40.50.12780">
    <property type="entry name" value="N-terminal domain of ligase-like"/>
    <property type="match status" value="1"/>
</dbReference>
<feature type="domain" description="AMP-dependent synthetase/ligase" evidence="4">
    <location>
        <begin position="45"/>
        <end position="168"/>
    </location>
</feature>
<protein>
    <submittedName>
        <fullName evidence="5">Propionyl-CoA synthetase</fullName>
    </submittedName>
</protein>
<dbReference type="Pfam" id="PF00501">
    <property type="entry name" value="AMP-binding"/>
    <property type="match status" value="1"/>
</dbReference>
<evidence type="ECO:0000313" key="5">
    <source>
        <dbReference type="EMBL" id="NMP21101.1"/>
    </source>
</evidence>
<proteinExistence type="predicted"/>
<evidence type="ECO:0000256" key="2">
    <source>
        <dbReference type="SAM" id="MobiDB-lite"/>
    </source>
</evidence>
<keyword evidence="1" id="KW-0007">Acetylation</keyword>
<dbReference type="PANTHER" id="PTHR24095">
    <property type="entry name" value="ACETYL-COENZYME A SYNTHETASE"/>
    <property type="match status" value="1"/>
</dbReference>
<dbReference type="GO" id="GO:0006085">
    <property type="term" value="P:acetyl-CoA biosynthetic process"/>
    <property type="evidence" value="ECO:0007669"/>
    <property type="project" value="TreeGrafter"/>
</dbReference>
<name>A0A7Y0L1N2_9FIRM</name>
<sequence length="458" mass="49572">MAWNEKGWQSAAEGYAWMVPWRYVRDGDGWFVGGYSNVAWNAVDRHLECMADHTAVSDRASGQRFTYRDLYWKSARLARWWRDHGLAVGERVVIYGAGGLTALVAWLAAARIGAVAVLMPSTPSSGLLSQRLNECEASWVVVESREEALAVGRQTSVPVLVGGQDPVGPSLADVEERAAGLIDPVPVEANALGVLVYGDDGRPYAYAGLGGLISWAESLALNLDLAGGDRIGVWLSHQGLSHRLIVTLALLAKGAQVVWMGEDVQLAVREHGLQKLVVSPCDARRAAAGADRLDVILVLGHSRITPALPSDGRARWRQAIPHISAGLFLPREGGMDPGPGQDRTRGSRPPETTGTPPESVWDQLLQVPDVEEVYPMEDADTRIVWVRSGHPLPEPDERALPVPFGWTPVVLDAFPETIEGRVAGQVLASLWKHDSRISLDGVANPAVVEQLVRTLGSH</sequence>
<dbReference type="SUPFAM" id="SSF56801">
    <property type="entry name" value="Acetyl-CoA synthetase-like"/>
    <property type="match status" value="1"/>
</dbReference>
<dbReference type="EMBL" id="JABBVZ010000004">
    <property type="protein sequence ID" value="NMP21101.1"/>
    <property type="molecule type" value="Genomic_DNA"/>
</dbReference>
<dbReference type="RefSeq" id="WP_169096108.1">
    <property type="nucleotide sequence ID" value="NZ_JABBVZ010000004.1"/>
</dbReference>
<comment type="caution">
    <text evidence="5">The sequence shown here is derived from an EMBL/GenBank/DDBJ whole genome shotgun (WGS) entry which is preliminary data.</text>
</comment>